<feature type="compositionally biased region" description="Basic residues" evidence="1">
    <location>
        <begin position="47"/>
        <end position="57"/>
    </location>
</feature>
<organism evidence="2 3">
    <name type="scientific">Nonomuraea diastatica</name>
    <dbReference type="NCBI Taxonomy" id="1848329"/>
    <lineage>
        <taxon>Bacteria</taxon>
        <taxon>Bacillati</taxon>
        <taxon>Actinomycetota</taxon>
        <taxon>Actinomycetes</taxon>
        <taxon>Streptosporangiales</taxon>
        <taxon>Streptosporangiaceae</taxon>
        <taxon>Nonomuraea</taxon>
    </lineage>
</organism>
<dbReference type="Proteomes" id="UP000294543">
    <property type="component" value="Unassembled WGS sequence"/>
</dbReference>
<accession>A0A4R4WUD2</accession>
<evidence type="ECO:0000313" key="2">
    <source>
        <dbReference type="EMBL" id="TDD21225.1"/>
    </source>
</evidence>
<evidence type="ECO:0000313" key="3">
    <source>
        <dbReference type="Proteomes" id="UP000294543"/>
    </source>
</evidence>
<proteinExistence type="predicted"/>
<dbReference type="EMBL" id="SMKP01000037">
    <property type="protein sequence ID" value="TDD21225.1"/>
    <property type="molecule type" value="Genomic_DNA"/>
</dbReference>
<protein>
    <submittedName>
        <fullName evidence="2">Uncharacterized protein</fullName>
    </submittedName>
</protein>
<dbReference type="AlphaFoldDB" id="A0A4R4WUD2"/>
<evidence type="ECO:0000256" key="1">
    <source>
        <dbReference type="SAM" id="MobiDB-lite"/>
    </source>
</evidence>
<reference evidence="2 3" key="1">
    <citation type="submission" date="2019-03" db="EMBL/GenBank/DDBJ databases">
        <title>Draft genome sequences of novel Actinobacteria.</title>
        <authorList>
            <person name="Sahin N."/>
            <person name="Ay H."/>
            <person name="Saygin H."/>
        </authorList>
    </citation>
    <scope>NUCLEOTIDE SEQUENCE [LARGE SCALE GENOMIC DNA]</scope>
    <source>
        <strain evidence="2 3">KC712</strain>
    </source>
</reference>
<sequence length="81" mass="9202">MRGHPAAETGRSLQHRPPTQHRPPAQHRPPTQHRPPAYHRPQDGRNGVRRQGHRCRQSRTSASGPKLAWENVRLVMDGALL</sequence>
<keyword evidence="3" id="KW-1185">Reference proteome</keyword>
<name>A0A4R4WUD2_9ACTN</name>
<comment type="caution">
    <text evidence="2">The sequence shown here is derived from an EMBL/GenBank/DDBJ whole genome shotgun (WGS) entry which is preliminary data.</text>
</comment>
<gene>
    <name evidence="2" type="ORF">E1294_15360</name>
</gene>
<feature type="region of interest" description="Disordered" evidence="1">
    <location>
        <begin position="1"/>
        <end position="68"/>
    </location>
</feature>